<gene>
    <name evidence="1" type="ORF">HELGO_WM9320</name>
</gene>
<accession>A0A6S6UER9</accession>
<dbReference type="AlphaFoldDB" id="A0A6S6UER9"/>
<dbReference type="Gene3D" id="1.20.910.10">
    <property type="entry name" value="Heme oxygenase-like"/>
    <property type="match status" value="1"/>
</dbReference>
<evidence type="ECO:0000313" key="1">
    <source>
        <dbReference type="EMBL" id="CAA6827453.1"/>
    </source>
</evidence>
<proteinExistence type="predicted"/>
<name>A0A6S6UER9_9BACT</name>
<dbReference type="InterPro" id="IPR016084">
    <property type="entry name" value="Haem_Oase-like_multi-hlx"/>
</dbReference>
<dbReference type="SUPFAM" id="SSF48613">
    <property type="entry name" value="Heme oxygenase-like"/>
    <property type="match status" value="1"/>
</dbReference>
<dbReference type="Pfam" id="PF11251">
    <property type="entry name" value="DUF3050"/>
    <property type="match status" value="1"/>
</dbReference>
<reference evidence="1" key="1">
    <citation type="submission" date="2020-01" db="EMBL/GenBank/DDBJ databases">
        <authorList>
            <person name="Meier V. D."/>
            <person name="Meier V D."/>
        </authorList>
    </citation>
    <scope>NUCLEOTIDE SEQUENCE</scope>
    <source>
        <strain evidence="1">HLG_WM_MAG_05</strain>
    </source>
</reference>
<sequence length="266" mass="30787">MSLFPLEEITQLQKQLSEHPVYDAVKSLDDLTIFMQHHIYSVWDFMSLVKYLQNEFAPNTMPWMPHGDPMIRRFINDIVLEEESDEALPLADGSISYTSHFELYILAMEEVQTNASKRINLFIEDVRETSVNQALTGQNILIPAQIFSRTTFDFIASNKPHVIAAAFAFGREHIIPTMFRALLKKMDIKREDAIAFHHYLERHIELDGDHHGPLSLRMLDILCDNDLKKIEEAKQTAIHAIKTRIKFWDAVLIAIEKTKEEAKQVL</sequence>
<organism evidence="1">
    <name type="scientific">uncultured Sulfurovum sp</name>
    <dbReference type="NCBI Taxonomy" id="269237"/>
    <lineage>
        <taxon>Bacteria</taxon>
        <taxon>Pseudomonadati</taxon>
        <taxon>Campylobacterota</taxon>
        <taxon>Epsilonproteobacteria</taxon>
        <taxon>Campylobacterales</taxon>
        <taxon>Sulfurovaceae</taxon>
        <taxon>Sulfurovum</taxon>
        <taxon>environmental samples</taxon>
    </lineage>
</organism>
<dbReference type="InterPro" id="IPR024423">
    <property type="entry name" value="DUF3050"/>
</dbReference>
<dbReference type="EMBL" id="CACVAU010000091">
    <property type="protein sequence ID" value="CAA6827453.1"/>
    <property type="molecule type" value="Genomic_DNA"/>
</dbReference>
<protein>
    <submittedName>
        <fullName evidence="1">PROBABLE REMNANT OF A TRANSPOSASE GENE PROTEIN</fullName>
    </submittedName>
</protein>